<keyword evidence="5" id="KW-1185">Reference proteome</keyword>
<dbReference type="SUPFAM" id="SSF55073">
    <property type="entry name" value="Nucleotide cyclase"/>
    <property type="match status" value="1"/>
</dbReference>
<dbReference type="InterPro" id="IPR035919">
    <property type="entry name" value="EAL_sf"/>
</dbReference>
<dbReference type="InterPro" id="IPR001633">
    <property type="entry name" value="EAL_dom"/>
</dbReference>
<dbReference type="InterPro" id="IPR029787">
    <property type="entry name" value="Nucleotide_cyclase"/>
</dbReference>
<proteinExistence type="predicted"/>
<dbReference type="CDD" id="cd01948">
    <property type="entry name" value="EAL"/>
    <property type="match status" value="1"/>
</dbReference>
<protein>
    <submittedName>
        <fullName evidence="4">Diguanylate cyclase (GGDEF) domain-containing protein</fullName>
    </submittedName>
</protein>
<name>A0A1T4MX18_9FIRM</name>
<dbReference type="Gene3D" id="3.20.20.450">
    <property type="entry name" value="EAL domain"/>
    <property type="match status" value="1"/>
</dbReference>
<dbReference type="NCBIfam" id="TIGR00254">
    <property type="entry name" value="GGDEF"/>
    <property type="match status" value="1"/>
</dbReference>
<dbReference type="PANTHER" id="PTHR33121">
    <property type="entry name" value="CYCLIC DI-GMP PHOSPHODIESTERASE PDEF"/>
    <property type="match status" value="1"/>
</dbReference>
<dbReference type="PROSITE" id="PS50883">
    <property type="entry name" value="EAL"/>
    <property type="match status" value="1"/>
</dbReference>
<dbReference type="RefSeq" id="WP_078787201.1">
    <property type="nucleotide sequence ID" value="NZ_FMTO01000007.1"/>
</dbReference>
<dbReference type="InterPro" id="IPR000160">
    <property type="entry name" value="GGDEF_dom"/>
</dbReference>
<feature type="transmembrane region" description="Helical" evidence="1">
    <location>
        <begin position="161"/>
        <end position="179"/>
    </location>
</feature>
<feature type="transmembrane region" description="Helical" evidence="1">
    <location>
        <begin position="191"/>
        <end position="224"/>
    </location>
</feature>
<feature type="transmembrane region" description="Helical" evidence="1">
    <location>
        <begin position="93"/>
        <end position="118"/>
    </location>
</feature>
<dbReference type="AlphaFoldDB" id="A0A1T4MX18"/>
<accession>A0A1T4MX18</accession>
<dbReference type="EMBL" id="FUXA01000008">
    <property type="protein sequence ID" value="SJZ71461.1"/>
    <property type="molecule type" value="Genomic_DNA"/>
</dbReference>
<dbReference type="Gene3D" id="3.30.70.270">
    <property type="match status" value="1"/>
</dbReference>
<feature type="transmembrane region" description="Helical" evidence="1">
    <location>
        <begin position="130"/>
        <end position="149"/>
    </location>
</feature>
<dbReference type="PANTHER" id="PTHR33121:SF79">
    <property type="entry name" value="CYCLIC DI-GMP PHOSPHODIESTERASE PDED-RELATED"/>
    <property type="match status" value="1"/>
</dbReference>
<gene>
    <name evidence="4" type="ORF">SAMN02745110_01359</name>
</gene>
<keyword evidence="1" id="KW-1133">Transmembrane helix</keyword>
<evidence type="ECO:0000256" key="1">
    <source>
        <dbReference type="SAM" id="Phobius"/>
    </source>
</evidence>
<evidence type="ECO:0000313" key="5">
    <source>
        <dbReference type="Proteomes" id="UP000189857"/>
    </source>
</evidence>
<feature type="transmembrane region" description="Helical" evidence="1">
    <location>
        <begin position="69"/>
        <end position="87"/>
    </location>
</feature>
<dbReference type="SMART" id="SM00267">
    <property type="entry name" value="GGDEF"/>
    <property type="match status" value="1"/>
</dbReference>
<dbReference type="Proteomes" id="UP000189857">
    <property type="component" value="Unassembled WGS sequence"/>
</dbReference>
<dbReference type="SMART" id="SM00052">
    <property type="entry name" value="EAL"/>
    <property type="match status" value="1"/>
</dbReference>
<dbReference type="InterPro" id="IPR050706">
    <property type="entry name" value="Cyclic-di-GMP_PDE-like"/>
</dbReference>
<dbReference type="SUPFAM" id="SSF141868">
    <property type="entry name" value="EAL domain-like"/>
    <property type="match status" value="1"/>
</dbReference>
<sequence length="711" mass="82681">MNFIKWIRYELGLYKNTDYEKQYLYETNFKTAIYMTFIIICLEIWMIIRYVNKRPGRTFLEYFDGETNYLILLSASLIILLFATRYLHDYKRFITGIITSLIILALDISMIVRACYVTSPKDILHLLKSINYQLMLLVLTLGYLIYEILYKNFSKKLSAKYGQILSVIFSIICLCFGVSTSIYDIKNERQILCFVTMVLYVVCLLIWKPFISILITTTVFIWFYEKWLPILQSNTSPYSKNILEGNKINYFTLWISLTLISMSIYQQRLAEAKKDEKLMRVNALLKQQSIEDDLTGISNIKHFVKESKKVMFKDATDLIYLFINIENFKNYNDQFGYQSGNNFLIYIAHSLEDIFPDGIVARWSDDHFVVLTKRTGLDERLNKLNDKVSSNSNREIYLALKVGAYTPLDTLMDPRMAVDKARFACGLIKDVIGVHFKEYDEQVNNEFHRHQYIVNNIDKAIENEYIKVYYQPVVWSSDHTLCSCEALARWIDPEYGFLSPGDFIPLLEEYKQIHKLDKYIWETVCKDMAYAKSLGLKPIPVSLNFSRLDFELINVEETLMSLTEKYKIPKKNIHVEITESALAENTTAIQSSADALAKAGFVIWLDDFGSGYSSLNVLKDFSLDLIKIDMKFLSGFENNDKSKIILKNIVALAKNLNMHTITEGVETKEEATFLHEIGCDRLQGYFFGKPMPINDIIKNIQLKKLVIRKLS</sequence>
<dbReference type="GO" id="GO:0071111">
    <property type="term" value="F:cyclic-guanylate-specific phosphodiesterase activity"/>
    <property type="evidence" value="ECO:0007669"/>
    <property type="project" value="InterPro"/>
</dbReference>
<dbReference type="Pfam" id="PF00563">
    <property type="entry name" value="EAL"/>
    <property type="match status" value="1"/>
</dbReference>
<feature type="transmembrane region" description="Helical" evidence="1">
    <location>
        <begin position="31"/>
        <end position="48"/>
    </location>
</feature>
<dbReference type="Pfam" id="PF00990">
    <property type="entry name" value="GGDEF"/>
    <property type="match status" value="1"/>
</dbReference>
<dbReference type="InterPro" id="IPR043128">
    <property type="entry name" value="Rev_trsase/Diguanyl_cyclase"/>
</dbReference>
<dbReference type="PROSITE" id="PS50887">
    <property type="entry name" value="GGDEF"/>
    <property type="match status" value="1"/>
</dbReference>
<organism evidence="4 5">
    <name type="scientific">Eubacterium ruminantium</name>
    <dbReference type="NCBI Taxonomy" id="42322"/>
    <lineage>
        <taxon>Bacteria</taxon>
        <taxon>Bacillati</taxon>
        <taxon>Bacillota</taxon>
        <taxon>Clostridia</taxon>
        <taxon>Eubacteriales</taxon>
        <taxon>Eubacteriaceae</taxon>
        <taxon>Eubacterium</taxon>
    </lineage>
</organism>
<evidence type="ECO:0000259" key="2">
    <source>
        <dbReference type="PROSITE" id="PS50883"/>
    </source>
</evidence>
<evidence type="ECO:0000259" key="3">
    <source>
        <dbReference type="PROSITE" id="PS50887"/>
    </source>
</evidence>
<feature type="domain" description="EAL" evidence="2">
    <location>
        <begin position="450"/>
        <end position="704"/>
    </location>
</feature>
<evidence type="ECO:0000313" key="4">
    <source>
        <dbReference type="EMBL" id="SJZ71461.1"/>
    </source>
</evidence>
<reference evidence="4 5" key="1">
    <citation type="submission" date="2017-02" db="EMBL/GenBank/DDBJ databases">
        <authorList>
            <person name="Peterson S.W."/>
        </authorList>
    </citation>
    <scope>NUCLEOTIDE SEQUENCE [LARGE SCALE GENOMIC DNA]</scope>
    <source>
        <strain evidence="4 5">ATCC 17233</strain>
    </source>
</reference>
<keyword evidence="1" id="KW-0812">Transmembrane</keyword>
<keyword evidence="1" id="KW-0472">Membrane</keyword>
<feature type="domain" description="GGDEF" evidence="3">
    <location>
        <begin position="316"/>
        <end position="442"/>
    </location>
</feature>
<dbReference type="OrthoDB" id="9762141at2"/>